<proteinExistence type="predicted"/>
<dbReference type="EMBL" id="FMAU01000004">
    <property type="protein sequence ID" value="SCC26480.1"/>
    <property type="molecule type" value="Genomic_DNA"/>
</dbReference>
<dbReference type="AlphaFoldDB" id="A0A0V8HDM9"/>
<accession>A0A0V8HDM9</accession>
<dbReference type="InterPro" id="IPR032801">
    <property type="entry name" value="PXL2A/B/C"/>
</dbReference>
<sequence length="139" mass="15842">MRERVEEFDKRTIHLVVIAPSKGSFVSQFLDEFGPFPFTIYGDPAREGYKQAGTVTMPKWKLLGKALFGFVTGKVKNFMPDEQGQKKFVQKSMKTQDVYIQGATILFNEKGKAVWKHIDQSPEDHASIDTLLEKIDTKL</sequence>
<dbReference type="OrthoDB" id="2855857at2"/>
<dbReference type="Proteomes" id="UP000181997">
    <property type="component" value="Unassembled WGS sequence"/>
</dbReference>
<dbReference type="SUPFAM" id="SSF52833">
    <property type="entry name" value="Thioredoxin-like"/>
    <property type="match status" value="1"/>
</dbReference>
<evidence type="ECO:0000313" key="2">
    <source>
        <dbReference type="Proteomes" id="UP000181997"/>
    </source>
</evidence>
<gene>
    <name evidence="1" type="ORF">GA0061094_3575</name>
</gene>
<dbReference type="Pfam" id="PF13911">
    <property type="entry name" value="AhpC-TSA_2"/>
    <property type="match status" value="1"/>
</dbReference>
<dbReference type="InterPro" id="IPR036249">
    <property type="entry name" value="Thioredoxin-like_sf"/>
</dbReference>
<evidence type="ECO:0000313" key="1">
    <source>
        <dbReference type="EMBL" id="SCC26480.1"/>
    </source>
</evidence>
<name>A0A0V8HDM9_9BACI</name>
<keyword evidence="2" id="KW-1185">Reference proteome</keyword>
<organism evidence="1 2">
    <name type="scientific">[Bacillus] enclensis</name>
    <dbReference type="NCBI Taxonomy" id="1402860"/>
    <lineage>
        <taxon>Bacteria</taxon>
        <taxon>Bacillati</taxon>
        <taxon>Bacillota</taxon>
        <taxon>Bacilli</taxon>
        <taxon>Bacillales</taxon>
        <taxon>Bacillaceae</taxon>
        <taxon>Rossellomorea</taxon>
    </lineage>
</organism>
<dbReference type="RefSeq" id="WP_058299494.1">
    <property type="nucleotide sequence ID" value="NZ_FMAU01000004.1"/>
</dbReference>
<reference evidence="2" key="1">
    <citation type="submission" date="2016-08" db="EMBL/GenBank/DDBJ databases">
        <authorList>
            <person name="Varghese N."/>
            <person name="Submissions Spin"/>
        </authorList>
    </citation>
    <scope>NUCLEOTIDE SEQUENCE [LARGE SCALE GENOMIC DNA]</scope>
    <source>
        <strain evidence="2">SGD-1123</strain>
    </source>
</reference>
<dbReference type="Gene3D" id="3.40.30.10">
    <property type="entry name" value="Glutaredoxin"/>
    <property type="match status" value="1"/>
</dbReference>
<protein>
    <submittedName>
        <fullName evidence="1">AhpC/TSA antioxidant enzyme</fullName>
    </submittedName>
</protein>